<dbReference type="SUPFAM" id="SSF48695">
    <property type="entry name" value="Multiheme cytochromes"/>
    <property type="match status" value="1"/>
</dbReference>
<evidence type="ECO:0000256" key="5">
    <source>
        <dbReference type="ARBA" id="ARBA00022617"/>
    </source>
</evidence>
<reference evidence="10 11" key="1">
    <citation type="submission" date="2016-10" db="EMBL/GenBank/DDBJ databases">
        <authorList>
            <person name="de Groot N.N."/>
        </authorList>
    </citation>
    <scope>NUCLEOTIDE SEQUENCE [LARGE SCALE GENOMIC DNA]</scope>
    <source>
        <strain evidence="10 11">MP1X4</strain>
    </source>
</reference>
<keyword evidence="3" id="KW-0813">Transport</keyword>
<evidence type="ECO:0000313" key="10">
    <source>
        <dbReference type="EMBL" id="SDS88147.1"/>
    </source>
</evidence>
<evidence type="ECO:0000313" key="11">
    <source>
        <dbReference type="Proteomes" id="UP000199679"/>
    </source>
</evidence>
<keyword evidence="6" id="KW-0479">Metal-binding</keyword>
<dbReference type="NCBIfam" id="NF033196">
    <property type="entry name" value="c_type_nonphoto"/>
    <property type="match status" value="1"/>
</dbReference>
<dbReference type="GO" id="GO:0009055">
    <property type="term" value="F:electron transfer activity"/>
    <property type="evidence" value="ECO:0007669"/>
    <property type="project" value="InterPro"/>
</dbReference>
<evidence type="ECO:0000256" key="7">
    <source>
        <dbReference type="ARBA" id="ARBA00022982"/>
    </source>
</evidence>
<evidence type="ECO:0000256" key="8">
    <source>
        <dbReference type="ARBA" id="ARBA00023004"/>
    </source>
</evidence>
<name>A0A1H1VTB2_MUCMA</name>
<accession>A0A1H1VTB2</accession>
<evidence type="ECO:0000256" key="6">
    <source>
        <dbReference type="ARBA" id="ARBA00022723"/>
    </source>
</evidence>
<comment type="function">
    <text evidence="1">The reaction center of purple bacteria contains a tightly bound cytochrome molecule which re-reduces the photo oxidized primary electron donor.</text>
</comment>
<dbReference type="GO" id="GO:0005506">
    <property type="term" value="F:iron ion binding"/>
    <property type="evidence" value="ECO:0007669"/>
    <property type="project" value="InterPro"/>
</dbReference>
<evidence type="ECO:0000256" key="1">
    <source>
        <dbReference type="ARBA" id="ARBA00003196"/>
    </source>
</evidence>
<protein>
    <recommendedName>
        <fullName evidence="2">Photosynthetic reaction center cytochrome c subunit</fullName>
    </recommendedName>
</protein>
<dbReference type="InterPro" id="IPR023119">
    <property type="entry name" value="Multihaem_cyt_PRC_cyt_su-like"/>
</dbReference>
<dbReference type="Proteomes" id="UP000199679">
    <property type="component" value="Chromosome I"/>
</dbReference>
<dbReference type="STRING" id="652787.SAMN05216490_2008"/>
<feature type="region of interest" description="Disordered" evidence="9">
    <location>
        <begin position="129"/>
        <end position="154"/>
    </location>
</feature>
<keyword evidence="5" id="KW-0349">Heme</keyword>
<dbReference type="Gene3D" id="1.10.468.10">
    <property type="entry name" value="Photosynthetic Reaction Center, subunit C, domain 2"/>
    <property type="match status" value="1"/>
</dbReference>
<evidence type="ECO:0000256" key="3">
    <source>
        <dbReference type="ARBA" id="ARBA00022448"/>
    </source>
</evidence>
<keyword evidence="11" id="KW-1185">Reference proteome</keyword>
<dbReference type="GO" id="GO:0030077">
    <property type="term" value="C:plasma membrane light-harvesting complex"/>
    <property type="evidence" value="ECO:0007669"/>
    <property type="project" value="InterPro"/>
</dbReference>
<dbReference type="InterPro" id="IPR036280">
    <property type="entry name" value="Multihaem_cyt_sf"/>
</dbReference>
<dbReference type="GO" id="GO:0019684">
    <property type="term" value="P:photosynthesis, light reaction"/>
    <property type="evidence" value="ECO:0007669"/>
    <property type="project" value="InterPro"/>
</dbReference>
<keyword evidence="8" id="KW-0408">Iron</keyword>
<dbReference type="AlphaFoldDB" id="A0A1H1VTB2"/>
<keyword evidence="7" id="KW-0249">Electron transport</keyword>
<evidence type="ECO:0000256" key="2">
    <source>
        <dbReference type="ARBA" id="ARBA00015978"/>
    </source>
</evidence>
<evidence type="ECO:0000256" key="4">
    <source>
        <dbReference type="ARBA" id="ARBA00022531"/>
    </source>
</evidence>
<keyword evidence="4" id="KW-0602">Photosynthesis</keyword>
<dbReference type="GO" id="GO:0020037">
    <property type="term" value="F:heme binding"/>
    <property type="evidence" value="ECO:0007669"/>
    <property type="project" value="InterPro"/>
</dbReference>
<dbReference type="EMBL" id="LT629740">
    <property type="protein sequence ID" value="SDS88147.1"/>
    <property type="molecule type" value="Genomic_DNA"/>
</dbReference>
<dbReference type="Pfam" id="PF02276">
    <property type="entry name" value="CytoC_RC"/>
    <property type="match status" value="1"/>
</dbReference>
<dbReference type="InterPro" id="IPR003158">
    <property type="entry name" value="Photosyn_RC_cyt_c-su"/>
</dbReference>
<proteinExistence type="predicted"/>
<evidence type="ECO:0000256" key="9">
    <source>
        <dbReference type="SAM" id="MobiDB-lite"/>
    </source>
</evidence>
<organism evidence="10 11">
    <name type="scientific">Mucilaginibacter mallensis</name>
    <dbReference type="NCBI Taxonomy" id="652787"/>
    <lineage>
        <taxon>Bacteria</taxon>
        <taxon>Pseudomonadati</taxon>
        <taxon>Bacteroidota</taxon>
        <taxon>Sphingobacteriia</taxon>
        <taxon>Sphingobacteriales</taxon>
        <taxon>Sphingobacteriaceae</taxon>
        <taxon>Mucilaginibacter</taxon>
    </lineage>
</organism>
<sequence length="154" mass="16742">MLGVVAFTALTSMSAEDHPGPKNLKVLPKNIPHEALHQVMDDWSHALGVHCNFCHAKGDDGKMDFASDAKPEKNMAREMFKMTAKINSKYFEGKKDSLGMVMGDIKCLTCHRGNPHPDEVKDMGGIDMMHHGDMHAPGTGPGAKRDSVPPPPGK</sequence>
<gene>
    <name evidence="10" type="ORF">SAMN05216490_2008</name>
</gene>